<dbReference type="GO" id="GO:0016788">
    <property type="term" value="F:hydrolase activity, acting on ester bonds"/>
    <property type="evidence" value="ECO:0007669"/>
    <property type="project" value="InterPro"/>
</dbReference>
<dbReference type="AlphaFoldDB" id="A0A8J3W1P3"/>
<evidence type="ECO:0000313" key="5">
    <source>
        <dbReference type="Proteomes" id="UP000610966"/>
    </source>
</evidence>
<reference evidence="4" key="1">
    <citation type="submission" date="2021-01" db="EMBL/GenBank/DDBJ databases">
        <title>Whole genome shotgun sequence of Sphaerimonospora thailandensis NBRC 107569.</title>
        <authorList>
            <person name="Komaki H."/>
            <person name="Tamura T."/>
        </authorList>
    </citation>
    <scope>NUCLEOTIDE SEQUENCE</scope>
    <source>
        <strain evidence="4">NBRC 107569</strain>
    </source>
</reference>
<dbReference type="GO" id="GO:0005829">
    <property type="term" value="C:cytosol"/>
    <property type="evidence" value="ECO:0007669"/>
    <property type="project" value="TreeGrafter"/>
</dbReference>
<organism evidence="4 5">
    <name type="scientific">Sphaerimonospora thailandensis</name>
    <dbReference type="NCBI Taxonomy" id="795644"/>
    <lineage>
        <taxon>Bacteria</taxon>
        <taxon>Bacillati</taxon>
        <taxon>Actinomycetota</taxon>
        <taxon>Actinomycetes</taxon>
        <taxon>Streptosporangiales</taxon>
        <taxon>Streptosporangiaceae</taxon>
        <taxon>Sphaerimonospora</taxon>
    </lineage>
</organism>
<gene>
    <name evidence="4" type="ORF">Mth01_45560</name>
</gene>
<dbReference type="PROSITE" id="PS01137">
    <property type="entry name" value="TATD_1"/>
    <property type="match status" value="1"/>
</dbReference>
<name>A0A8J3W1P3_9ACTN</name>
<keyword evidence="1" id="KW-0479">Metal-binding</keyword>
<dbReference type="PANTHER" id="PTHR46124:SF2">
    <property type="entry name" value="D-AMINOACYL-TRNA DEACYLASE"/>
    <property type="match status" value="1"/>
</dbReference>
<comment type="caution">
    <text evidence="4">The sequence shown here is derived from an EMBL/GenBank/DDBJ whole genome shotgun (WGS) entry which is preliminary data.</text>
</comment>
<keyword evidence="5" id="KW-1185">Reference proteome</keyword>
<evidence type="ECO:0000256" key="3">
    <source>
        <dbReference type="SAM" id="MobiDB-lite"/>
    </source>
</evidence>
<dbReference type="InterPro" id="IPR015991">
    <property type="entry name" value="TatD/YcfH-like"/>
</dbReference>
<dbReference type="InterPro" id="IPR032466">
    <property type="entry name" value="Metal_Hydrolase"/>
</dbReference>
<evidence type="ECO:0000313" key="4">
    <source>
        <dbReference type="EMBL" id="GIH72303.1"/>
    </source>
</evidence>
<dbReference type="GO" id="GO:0046872">
    <property type="term" value="F:metal ion binding"/>
    <property type="evidence" value="ECO:0007669"/>
    <property type="project" value="UniProtKB-KW"/>
</dbReference>
<evidence type="ECO:0000256" key="1">
    <source>
        <dbReference type="ARBA" id="ARBA00022723"/>
    </source>
</evidence>
<dbReference type="InterPro" id="IPR018228">
    <property type="entry name" value="DNase_TatD-rel_CS"/>
</dbReference>
<dbReference type="CDD" id="cd01310">
    <property type="entry name" value="TatD_DNAse"/>
    <property type="match status" value="1"/>
</dbReference>
<evidence type="ECO:0008006" key="6">
    <source>
        <dbReference type="Google" id="ProtNLM"/>
    </source>
</evidence>
<proteinExistence type="predicted"/>
<dbReference type="Gene3D" id="3.20.20.140">
    <property type="entry name" value="Metal-dependent hydrolases"/>
    <property type="match status" value="1"/>
</dbReference>
<evidence type="ECO:0000256" key="2">
    <source>
        <dbReference type="ARBA" id="ARBA00022801"/>
    </source>
</evidence>
<sequence>MTTKKIGISLDSEPHDWVKAGADDAESVSERIAGVLQAERERDAWLAEEVLVEELPWTTWLPEAERQTCARELLDHLVAGADTGELLPFSRAPTSWRSTAVAWSDPRLARELQGPFAGDGPEVRAPLRSPHDRPRRRGRAVNVRGRGRFGGMSRMSQELPTRPEALPAEVFDSHCHLDIMVGRRKATSGDPVAQAAQAADATVEEILDEARSVGVTRLVSVGYDLPSSQWNAATAAAHADVYAAVAIHPNEAHAATPETLAEIEELARQPYVRAVGETGLDYFRDWASKEDQHASFRAHIEIARRTGKALVIHDRDAHDDVLKVLADQGAPDIVIFHSFSGDADLAEQCVAAGYFLSFSGPVTYKNAGYLREAARVAPPELMLVETDAPYLPPVPHRGKPNAPYLIPLTLRCLAEVKGLDVTDLAATITANGETAFGAW</sequence>
<dbReference type="PANTHER" id="PTHR46124">
    <property type="entry name" value="D-AMINOACYL-TRNA DEACYLASE"/>
    <property type="match status" value="1"/>
</dbReference>
<dbReference type="FunFam" id="3.20.20.140:FF:000005">
    <property type="entry name" value="TatD family hydrolase"/>
    <property type="match status" value="1"/>
</dbReference>
<dbReference type="InterPro" id="IPR001130">
    <property type="entry name" value="TatD-like"/>
</dbReference>
<dbReference type="NCBIfam" id="TIGR00010">
    <property type="entry name" value="YchF/TatD family DNA exonuclease"/>
    <property type="match status" value="1"/>
</dbReference>
<dbReference type="GO" id="GO:0004536">
    <property type="term" value="F:DNA nuclease activity"/>
    <property type="evidence" value="ECO:0007669"/>
    <property type="project" value="InterPro"/>
</dbReference>
<dbReference type="Proteomes" id="UP000610966">
    <property type="component" value="Unassembled WGS sequence"/>
</dbReference>
<dbReference type="SUPFAM" id="SSF51556">
    <property type="entry name" value="Metallo-dependent hydrolases"/>
    <property type="match status" value="1"/>
</dbReference>
<keyword evidence="2" id="KW-0378">Hydrolase</keyword>
<dbReference type="EMBL" id="BOOG01000049">
    <property type="protein sequence ID" value="GIH72303.1"/>
    <property type="molecule type" value="Genomic_DNA"/>
</dbReference>
<protein>
    <recommendedName>
        <fullName evidence="6">TatD DNase family protein</fullName>
    </recommendedName>
</protein>
<dbReference type="Pfam" id="PF01026">
    <property type="entry name" value="TatD_DNase"/>
    <property type="match status" value="1"/>
</dbReference>
<accession>A0A8J3W1P3</accession>
<feature type="region of interest" description="Disordered" evidence="3">
    <location>
        <begin position="112"/>
        <end position="139"/>
    </location>
</feature>